<name>A0A853BTR0_9ACTN</name>
<comment type="caution">
    <text evidence="1">The sequence shown here is derived from an EMBL/GenBank/DDBJ whole genome shotgun (WGS) entry which is preliminary data.</text>
</comment>
<proteinExistence type="predicted"/>
<protein>
    <submittedName>
        <fullName evidence="1">Uncharacterized protein</fullName>
    </submittedName>
</protein>
<keyword evidence="2" id="KW-1185">Reference proteome</keyword>
<organism evidence="1 2">
    <name type="scientific">Streptomonospora nanhaiensis</name>
    <dbReference type="NCBI Taxonomy" id="1323731"/>
    <lineage>
        <taxon>Bacteria</taxon>
        <taxon>Bacillati</taxon>
        <taxon>Actinomycetota</taxon>
        <taxon>Actinomycetes</taxon>
        <taxon>Streptosporangiales</taxon>
        <taxon>Nocardiopsidaceae</taxon>
        <taxon>Streptomonospora</taxon>
    </lineage>
</organism>
<accession>A0A853BTR0</accession>
<dbReference type="EMBL" id="JACCFO010000001">
    <property type="protein sequence ID" value="NYI98115.1"/>
    <property type="molecule type" value="Genomic_DNA"/>
</dbReference>
<sequence length="54" mass="5856">MMGDACAVCHVRWPRPRHPIGGSPEGGELYGCDECAGFLAEQDDHLLEHALVAH</sequence>
<gene>
    <name evidence="1" type="ORF">HNR12_004392</name>
</gene>
<reference evidence="1 2" key="1">
    <citation type="submission" date="2020-07" db="EMBL/GenBank/DDBJ databases">
        <title>Sequencing the genomes of 1000 actinobacteria strains.</title>
        <authorList>
            <person name="Klenk H.-P."/>
        </authorList>
    </citation>
    <scope>NUCLEOTIDE SEQUENCE [LARGE SCALE GENOMIC DNA]</scope>
    <source>
        <strain evidence="1 2">DSM 45927</strain>
    </source>
</reference>
<dbReference type="Proteomes" id="UP000575985">
    <property type="component" value="Unassembled WGS sequence"/>
</dbReference>
<evidence type="ECO:0000313" key="2">
    <source>
        <dbReference type="Proteomes" id="UP000575985"/>
    </source>
</evidence>
<dbReference type="RefSeq" id="WP_372451158.1">
    <property type="nucleotide sequence ID" value="NZ_JACCFO010000001.1"/>
</dbReference>
<evidence type="ECO:0000313" key="1">
    <source>
        <dbReference type="EMBL" id="NYI98115.1"/>
    </source>
</evidence>
<dbReference type="AlphaFoldDB" id="A0A853BTR0"/>